<accession>A0A4Q1JL13</accession>
<dbReference type="RefSeq" id="WP_129254846.1">
    <property type="nucleotide sequence ID" value="NZ_SAXA01000010.1"/>
</dbReference>
<keyword evidence="3" id="KW-1185">Reference proteome</keyword>
<evidence type="ECO:0008006" key="4">
    <source>
        <dbReference type="Google" id="ProtNLM"/>
    </source>
</evidence>
<dbReference type="EMBL" id="SAXA01000010">
    <property type="protein sequence ID" value="RXQ92190.1"/>
    <property type="molecule type" value="Genomic_DNA"/>
</dbReference>
<evidence type="ECO:0000256" key="1">
    <source>
        <dbReference type="SAM" id="SignalP"/>
    </source>
</evidence>
<feature type="chain" id="PRO_5020671299" description="BIG2 domain-containing protein" evidence="1">
    <location>
        <begin position="26"/>
        <end position="256"/>
    </location>
</feature>
<dbReference type="Proteomes" id="UP000289703">
    <property type="component" value="Unassembled WGS sequence"/>
</dbReference>
<keyword evidence="1" id="KW-0732">Signal</keyword>
<evidence type="ECO:0000313" key="3">
    <source>
        <dbReference type="Proteomes" id="UP000289703"/>
    </source>
</evidence>
<comment type="caution">
    <text evidence="2">The sequence shown here is derived from an EMBL/GenBank/DDBJ whole genome shotgun (WGS) entry which is preliminary data.</text>
</comment>
<name>A0A4Q1JL13_9BACT</name>
<dbReference type="PROSITE" id="PS51257">
    <property type="entry name" value="PROKAR_LIPOPROTEIN"/>
    <property type="match status" value="1"/>
</dbReference>
<dbReference type="Gene3D" id="2.60.40.1080">
    <property type="match status" value="1"/>
</dbReference>
<organism evidence="2 3">
    <name type="scientific">Ancylomarina salipaludis</name>
    <dbReference type="NCBI Taxonomy" id="2501299"/>
    <lineage>
        <taxon>Bacteria</taxon>
        <taxon>Pseudomonadati</taxon>
        <taxon>Bacteroidota</taxon>
        <taxon>Bacteroidia</taxon>
        <taxon>Marinilabiliales</taxon>
        <taxon>Marinifilaceae</taxon>
        <taxon>Ancylomarina</taxon>
    </lineage>
</organism>
<dbReference type="SUPFAM" id="SSF49373">
    <property type="entry name" value="Invasin/intimin cell-adhesion fragments"/>
    <property type="match status" value="1"/>
</dbReference>
<reference evidence="2 3" key="1">
    <citation type="submission" date="2019-01" db="EMBL/GenBank/DDBJ databases">
        <title>Ancylomarina salipaludis sp. nov., isolated from a salt marsh.</title>
        <authorList>
            <person name="Yoon J.-H."/>
        </authorList>
    </citation>
    <scope>NUCLEOTIDE SEQUENCE [LARGE SCALE GENOMIC DNA]</scope>
    <source>
        <strain evidence="2 3">SHSM-M15</strain>
    </source>
</reference>
<feature type="signal peptide" evidence="1">
    <location>
        <begin position="1"/>
        <end position="25"/>
    </location>
</feature>
<protein>
    <recommendedName>
        <fullName evidence="4">BIG2 domain-containing protein</fullName>
    </recommendedName>
</protein>
<sequence>MKNRFIKLKALLICSLMLVSLFSCTNKEDENIIRTVVVTETFKTIKAGESFEISLTKESAAQNLSYRSYNLEVATVDDKGVVTGLNAGFAIIGIENESGAEATIELTVEKADFIVPAEIVGQWTGVKIELINKVSGDIYDEETILSMLNSELTDAEKESWFNSVRTQYSYTMNDDNSIVMTLSMDDGSNKDVYGELSEDEKYKNTYHATFDVAASGISGIEVLMNQPIVYNGEYVAIETSFGPDFDLVTYYNIERE</sequence>
<dbReference type="InterPro" id="IPR008964">
    <property type="entry name" value="Invasin/intimin_cell_adhesion"/>
</dbReference>
<dbReference type="OrthoDB" id="1029694at2"/>
<dbReference type="AlphaFoldDB" id="A0A4Q1JL13"/>
<gene>
    <name evidence="2" type="ORF">EO244_11615</name>
</gene>
<evidence type="ECO:0000313" key="2">
    <source>
        <dbReference type="EMBL" id="RXQ92190.1"/>
    </source>
</evidence>
<proteinExistence type="predicted"/>